<dbReference type="AlphaFoldDB" id="A0A2R5GWP6"/>
<evidence type="ECO:0000313" key="3">
    <source>
        <dbReference type="Proteomes" id="UP000241890"/>
    </source>
</evidence>
<sequence length="137" mass="14959">HGRKVDVIWSMPSNRGDVIFYPRHVRTDTWDATECNPWRAFVHLGVSCYDVRSLEDNIIGDEGATALANALASNESLQALNLQDTRIGVESATALANALAKNESLQELDLKRSNIGHEGATALANALVKNMSLQTLK</sequence>
<keyword evidence="3" id="KW-1185">Reference proteome</keyword>
<dbReference type="PANTHER" id="PTHR24111:SF0">
    <property type="entry name" value="LEUCINE-RICH REPEAT-CONTAINING PROTEIN"/>
    <property type="match status" value="1"/>
</dbReference>
<dbReference type="InParanoid" id="A0A2R5GWP6"/>
<feature type="non-terminal residue" evidence="2">
    <location>
        <position position="1"/>
    </location>
</feature>
<keyword evidence="1" id="KW-0677">Repeat</keyword>
<accession>A0A2R5GWP6</accession>
<comment type="caution">
    <text evidence="2">The sequence shown here is derived from an EMBL/GenBank/DDBJ whole genome shotgun (WGS) entry which is preliminary data.</text>
</comment>
<dbReference type="InterPro" id="IPR001611">
    <property type="entry name" value="Leu-rich_rpt"/>
</dbReference>
<protein>
    <submittedName>
        <fullName evidence="2">Nucleotide-binding oligomerization domain-containing protein 2</fullName>
    </submittedName>
</protein>
<organism evidence="2 3">
    <name type="scientific">Hondaea fermentalgiana</name>
    <dbReference type="NCBI Taxonomy" id="2315210"/>
    <lineage>
        <taxon>Eukaryota</taxon>
        <taxon>Sar</taxon>
        <taxon>Stramenopiles</taxon>
        <taxon>Bigyra</taxon>
        <taxon>Labyrinthulomycetes</taxon>
        <taxon>Thraustochytrida</taxon>
        <taxon>Thraustochytriidae</taxon>
        <taxon>Hondaea</taxon>
    </lineage>
</organism>
<dbReference type="SMART" id="SM00368">
    <property type="entry name" value="LRR_RI"/>
    <property type="match status" value="3"/>
</dbReference>
<dbReference type="PANTHER" id="PTHR24111">
    <property type="entry name" value="LEUCINE-RICH REPEAT-CONTAINING PROTEIN 34"/>
    <property type="match status" value="1"/>
</dbReference>
<dbReference type="SUPFAM" id="SSF52047">
    <property type="entry name" value="RNI-like"/>
    <property type="match status" value="1"/>
</dbReference>
<reference evidence="2 3" key="1">
    <citation type="submission" date="2017-12" db="EMBL/GenBank/DDBJ databases">
        <title>Sequencing, de novo assembly and annotation of complete genome of a new Thraustochytrid species, strain FCC1311.</title>
        <authorList>
            <person name="Sedici K."/>
            <person name="Godart F."/>
            <person name="Aiese Cigliano R."/>
            <person name="Sanseverino W."/>
            <person name="Barakat M."/>
            <person name="Ortet P."/>
            <person name="Marechal E."/>
            <person name="Cagnac O."/>
            <person name="Amato A."/>
        </authorList>
    </citation>
    <scope>NUCLEOTIDE SEQUENCE [LARGE SCALE GENOMIC DNA]</scope>
</reference>
<dbReference type="InterPro" id="IPR032675">
    <property type="entry name" value="LRR_dom_sf"/>
</dbReference>
<evidence type="ECO:0000256" key="1">
    <source>
        <dbReference type="ARBA" id="ARBA00022737"/>
    </source>
</evidence>
<dbReference type="OrthoDB" id="341587at2759"/>
<proteinExistence type="predicted"/>
<gene>
    <name evidence="2" type="ORF">FCC1311_114752</name>
</gene>
<dbReference type="InterPro" id="IPR052201">
    <property type="entry name" value="LRR-containing_regulator"/>
</dbReference>
<name>A0A2R5GWP6_9STRA</name>
<dbReference type="Gene3D" id="3.80.10.10">
    <property type="entry name" value="Ribonuclease Inhibitor"/>
    <property type="match status" value="1"/>
</dbReference>
<dbReference type="EMBL" id="BEYU01000547">
    <property type="protein sequence ID" value="GBG35252.1"/>
    <property type="molecule type" value="Genomic_DNA"/>
</dbReference>
<evidence type="ECO:0000313" key="2">
    <source>
        <dbReference type="EMBL" id="GBG35252.1"/>
    </source>
</evidence>
<dbReference type="Pfam" id="PF13516">
    <property type="entry name" value="LRR_6"/>
    <property type="match status" value="3"/>
</dbReference>
<dbReference type="Proteomes" id="UP000241890">
    <property type="component" value="Unassembled WGS sequence"/>
</dbReference>